<dbReference type="Proteomes" id="UP000275012">
    <property type="component" value="Unassembled WGS sequence"/>
</dbReference>
<evidence type="ECO:0000256" key="2">
    <source>
        <dbReference type="SAM" id="SignalP"/>
    </source>
</evidence>
<dbReference type="RefSeq" id="WP_122101208.1">
    <property type="nucleotide sequence ID" value="NZ_RFLY01000006.1"/>
</dbReference>
<organism evidence="4 5">
    <name type="scientific">Solilutibacter pythonis</name>
    <dbReference type="NCBI Taxonomy" id="2483112"/>
    <lineage>
        <taxon>Bacteria</taxon>
        <taxon>Pseudomonadati</taxon>
        <taxon>Pseudomonadota</taxon>
        <taxon>Gammaproteobacteria</taxon>
        <taxon>Lysobacterales</taxon>
        <taxon>Lysobacteraceae</taxon>
        <taxon>Solilutibacter</taxon>
    </lineage>
</organism>
<dbReference type="CDD" id="cd00051">
    <property type="entry name" value="EFh"/>
    <property type="match status" value="1"/>
</dbReference>
<dbReference type="PROSITE" id="PS50222">
    <property type="entry name" value="EF_HAND_2"/>
    <property type="match status" value="1"/>
</dbReference>
<dbReference type="InterPro" id="IPR002048">
    <property type="entry name" value="EF_hand_dom"/>
</dbReference>
<dbReference type="OrthoDB" id="6310942at2"/>
<comment type="caution">
    <text evidence="4">The sequence shown here is derived from an EMBL/GenBank/DDBJ whole genome shotgun (WGS) entry which is preliminary data.</text>
</comment>
<dbReference type="Gene3D" id="1.10.238.10">
    <property type="entry name" value="EF-hand"/>
    <property type="match status" value="1"/>
</dbReference>
<dbReference type="AlphaFoldDB" id="A0A3M2I567"/>
<dbReference type="EMBL" id="RFLY01000006">
    <property type="protein sequence ID" value="RMH93404.1"/>
    <property type="molecule type" value="Genomic_DNA"/>
</dbReference>
<protein>
    <submittedName>
        <fullName evidence="4">EF-hand domain-containing protein</fullName>
    </submittedName>
</protein>
<proteinExistence type="predicted"/>
<dbReference type="Pfam" id="PF13202">
    <property type="entry name" value="EF-hand_5"/>
    <property type="match status" value="1"/>
</dbReference>
<evidence type="ECO:0000256" key="1">
    <source>
        <dbReference type="SAM" id="MobiDB-lite"/>
    </source>
</evidence>
<feature type="signal peptide" evidence="2">
    <location>
        <begin position="1"/>
        <end position="26"/>
    </location>
</feature>
<reference evidence="4 5" key="1">
    <citation type="submission" date="2018-10" db="EMBL/GenBank/DDBJ databases">
        <title>Proposal of Lysobacter pythonis sp. nov. isolated from royal pythons (Python regius).</title>
        <authorList>
            <person name="Hans-Juergen B."/>
            <person name="Huptas C."/>
            <person name="Sandra B."/>
            <person name="Igor L."/>
            <person name="Joachim S."/>
            <person name="Siegfried S."/>
            <person name="Mareike W."/>
            <person name="Peter K."/>
        </authorList>
    </citation>
    <scope>NUCLEOTIDE SEQUENCE [LARGE SCALE GENOMIC DNA]</scope>
    <source>
        <strain evidence="4 5">4284/11</strain>
    </source>
</reference>
<dbReference type="InterPro" id="IPR011992">
    <property type="entry name" value="EF-hand-dom_pair"/>
</dbReference>
<feature type="compositionally biased region" description="Polar residues" evidence="1">
    <location>
        <begin position="54"/>
        <end position="63"/>
    </location>
</feature>
<feature type="domain" description="EF-hand" evidence="3">
    <location>
        <begin position="91"/>
        <end position="126"/>
    </location>
</feature>
<accession>A0A3M2I567</accession>
<feature type="chain" id="PRO_5018101551" evidence="2">
    <location>
        <begin position="27"/>
        <end position="134"/>
    </location>
</feature>
<gene>
    <name evidence="4" type="ORF">EBB59_05880</name>
</gene>
<dbReference type="PROSITE" id="PS00018">
    <property type="entry name" value="EF_HAND_1"/>
    <property type="match status" value="1"/>
</dbReference>
<feature type="compositionally biased region" description="Polar residues" evidence="1">
    <location>
        <begin position="72"/>
        <end position="92"/>
    </location>
</feature>
<sequence>MNYRKNFAPLLVASIMTLGAAPLAFAQDAAQDGKAAEMPPQSTSATPPTEGAAGQQSETTTQAPPAEAGDKTNWNDLDSDGNGSLSKTEVASVPSLSQVFDAADADKDGQLTQDEYKAWLAANYGDKGQPGKGG</sequence>
<evidence type="ECO:0000259" key="3">
    <source>
        <dbReference type="PROSITE" id="PS50222"/>
    </source>
</evidence>
<evidence type="ECO:0000313" key="5">
    <source>
        <dbReference type="Proteomes" id="UP000275012"/>
    </source>
</evidence>
<feature type="region of interest" description="Disordered" evidence="1">
    <location>
        <begin position="29"/>
        <end position="92"/>
    </location>
</feature>
<name>A0A3M2I567_9GAMM</name>
<dbReference type="InterPro" id="IPR018247">
    <property type="entry name" value="EF_Hand_1_Ca_BS"/>
</dbReference>
<dbReference type="GO" id="GO:0005509">
    <property type="term" value="F:calcium ion binding"/>
    <property type="evidence" value="ECO:0007669"/>
    <property type="project" value="InterPro"/>
</dbReference>
<dbReference type="SUPFAM" id="SSF47473">
    <property type="entry name" value="EF-hand"/>
    <property type="match status" value="1"/>
</dbReference>
<keyword evidence="5" id="KW-1185">Reference proteome</keyword>
<evidence type="ECO:0000313" key="4">
    <source>
        <dbReference type="EMBL" id="RMH93404.1"/>
    </source>
</evidence>
<keyword evidence="2" id="KW-0732">Signal</keyword>